<dbReference type="InterPro" id="IPR036634">
    <property type="entry name" value="PRD_sf"/>
</dbReference>
<reference evidence="3" key="1">
    <citation type="submission" date="2019-11" db="EMBL/GenBank/DDBJ databases">
        <authorList>
            <person name="Feng L."/>
        </authorList>
    </citation>
    <scope>NUCLEOTIDE SEQUENCE</scope>
    <source>
        <strain evidence="3">CTertiumLFYP3</strain>
    </source>
</reference>
<dbReference type="GO" id="GO:0003723">
    <property type="term" value="F:RNA binding"/>
    <property type="evidence" value="ECO:0007669"/>
    <property type="project" value="InterPro"/>
</dbReference>
<feature type="domain" description="PRD" evidence="2">
    <location>
        <begin position="74"/>
        <end position="179"/>
    </location>
</feature>
<dbReference type="Gene3D" id="1.20.890.100">
    <property type="match status" value="1"/>
</dbReference>
<dbReference type="InterPro" id="IPR036650">
    <property type="entry name" value="CAT_RNA-bd_dom_sf"/>
</dbReference>
<dbReference type="InterPro" id="IPR050661">
    <property type="entry name" value="BglG_antiterminators"/>
</dbReference>
<feature type="domain" description="PRD" evidence="2">
    <location>
        <begin position="180"/>
        <end position="286"/>
    </location>
</feature>
<evidence type="ECO:0000259" key="2">
    <source>
        <dbReference type="PROSITE" id="PS51372"/>
    </source>
</evidence>
<evidence type="ECO:0000313" key="3">
    <source>
        <dbReference type="EMBL" id="VYU63532.1"/>
    </source>
</evidence>
<evidence type="ECO:0000256" key="1">
    <source>
        <dbReference type="ARBA" id="ARBA00022737"/>
    </source>
</evidence>
<dbReference type="NCBIfam" id="NF047357">
    <property type="entry name" value="antiterm_GlcT"/>
    <property type="match status" value="1"/>
</dbReference>
<dbReference type="SUPFAM" id="SSF50151">
    <property type="entry name" value="SacY-like RNA-binding domain"/>
    <property type="match status" value="1"/>
</dbReference>
<dbReference type="Pfam" id="PF03123">
    <property type="entry name" value="CAT_RBD"/>
    <property type="match status" value="1"/>
</dbReference>
<organism evidence="3">
    <name type="scientific">Clostridium tertium</name>
    <dbReference type="NCBI Taxonomy" id="1559"/>
    <lineage>
        <taxon>Bacteria</taxon>
        <taxon>Bacillati</taxon>
        <taxon>Bacillota</taxon>
        <taxon>Clostridia</taxon>
        <taxon>Eubacteriales</taxon>
        <taxon>Clostridiaceae</taxon>
        <taxon>Clostridium</taxon>
    </lineage>
</organism>
<protein>
    <submittedName>
        <fullName evidence="3">PtsGHI operon antiterminator</fullName>
    </submittedName>
</protein>
<dbReference type="InterPro" id="IPR011608">
    <property type="entry name" value="PRD"/>
</dbReference>
<dbReference type="PROSITE" id="PS51372">
    <property type="entry name" value="PRD_2"/>
    <property type="match status" value="2"/>
</dbReference>
<dbReference type="Gene3D" id="1.10.1790.10">
    <property type="entry name" value="PRD domain"/>
    <property type="match status" value="1"/>
</dbReference>
<dbReference type="InterPro" id="IPR004341">
    <property type="entry name" value="CAT_RNA-bd_dom"/>
</dbReference>
<dbReference type="Pfam" id="PF00874">
    <property type="entry name" value="PRD"/>
    <property type="match status" value="2"/>
</dbReference>
<dbReference type="SUPFAM" id="SSF63520">
    <property type="entry name" value="PTS-regulatory domain, PRD"/>
    <property type="match status" value="2"/>
</dbReference>
<accession>A0A6N3GGT9</accession>
<dbReference type="RefSeq" id="WP_156627683.1">
    <property type="nucleotide sequence ID" value="NZ_CACRTO010000048.1"/>
</dbReference>
<dbReference type="Gene3D" id="1.20.58.1950">
    <property type="match status" value="1"/>
</dbReference>
<dbReference type="PANTHER" id="PTHR30185">
    <property type="entry name" value="CRYPTIC BETA-GLUCOSIDE BGL OPERON ANTITERMINATOR"/>
    <property type="match status" value="1"/>
</dbReference>
<dbReference type="EMBL" id="CACRTO010000048">
    <property type="protein sequence ID" value="VYU63532.1"/>
    <property type="molecule type" value="Genomic_DNA"/>
</dbReference>
<dbReference type="Gene3D" id="2.30.24.10">
    <property type="entry name" value="CAT RNA-binding domain"/>
    <property type="match status" value="1"/>
</dbReference>
<proteinExistence type="predicted"/>
<dbReference type="SMART" id="SM01061">
    <property type="entry name" value="CAT_RBD"/>
    <property type="match status" value="1"/>
</dbReference>
<dbReference type="PANTHER" id="PTHR30185:SF16">
    <property type="entry name" value="PROTEIN GLCT"/>
    <property type="match status" value="1"/>
</dbReference>
<name>A0A6N3GGT9_9CLOT</name>
<dbReference type="GO" id="GO:0006355">
    <property type="term" value="P:regulation of DNA-templated transcription"/>
    <property type="evidence" value="ECO:0007669"/>
    <property type="project" value="InterPro"/>
</dbReference>
<sequence length="286" mass="33160">MYKITLNSNASVIKSFNNNILLVREEGQEKILFQKGIGFGKKPGDIINKGTIVEKVFIIEDKDNQRNFNEILDRVDTKLIAIVEEVIAEISDELGEELNENIHIGLVDHLFYAIKRLEDNEEIQNPFLVEIETLYSREFAMACRLANRIRVELGVEIPEGEKGFIALHIHSARNNGKLSNTIKYSFLSNSIIEHVEDRLNIEIDRKSLDYARFLTHIRFAIERIITNSPIKNDLVDVIKKKYRLSYKIAEETRKIICKTLNIKEISEDEVAYLAMHIERFRVSLEK</sequence>
<gene>
    <name evidence="3" type="primary">glcT</name>
    <name evidence="3" type="ORF">CTLFYP3_03231</name>
</gene>
<dbReference type="AlphaFoldDB" id="A0A6N3GGT9"/>
<keyword evidence="1" id="KW-0677">Repeat</keyword>